<proteinExistence type="predicted"/>
<comment type="caution">
    <text evidence="1">The sequence shown here is derived from an EMBL/GenBank/DDBJ whole genome shotgun (WGS) entry which is preliminary data.</text>
</comment>
<dbReference type="OrthoDB" id="10345571at2759"/>
<dbReference type="EMBL" id="AZIL01001542">
    <property type="protein sequence ID" value="EWM23711.1"/>
    <property type="molecule type" value="Genomic_DNA"/>
</dbReference>
<reference evidence="1 2" key="1">
    <citation type="journal article" date="2014" name="Mol. Plant">
        <title>Chromosome Scale Genome Assembly and Transcriptome Profiling of Nannochloropsis gaditana in Nitrogen Depletion.</title>
        <authorList>
            <person name="Corteggiani Carpinelli E."/>
            <person name="Telatin A."/>
            <person name="Vitulo N."/>
            <person name="Forcato C."/>
            <person name="D'Angelo M."/>
            <person name="Schiavon R."/>
            <person name="Vezzi A."/>
            <person name="Giacometti G.M."/>
            <person name="Morosinotto T."/>
            <person name="Valle G."/>
        </authorList>
    </citation>
    <scope>NUCLEOTIDE SEQUENCE [LARGE SCALE GENOMIC DNA]</scope>
    <source>
        <strain evidence="1 2">B-31</strain>
    </source>
</reference>
<organism evidence="1 2">
    <name type="scientific">Nannochloropsis gaditana</name>
    <dbReference type="NCBI Taxonomy" id="72520"/>
    <lineage>
        <taxon>Eukaryota</taxon>
        <taxon>Sar</taxon>
        <taxon>Stramenopiles</taxon>
        <taxon>Ochrophyta</taxon>
        <taxon>Eustigmatophyceae</taxon>
        <taxon>Eustigmatales</taxon>
        <taxon>Monodopsidaceae</taxon>
        <taxon>Nannochloropsis</taxon>
    </lineage>
</organism>
<sequence length="369" mass="40570">NLKEGVARLRMVMELGRGAAESLAVLRGLSANEDSEGFEAGVQAILSEKINGIGVEMSSSVRSSLLSGYLRQWVAEVLLHRSLPVPWEDGEGKVRAGDIGAWGLARQVLSLSEMQLLYVAKEAVPTVLGELMAEVWGERGGEWPGGELAFEKSWGRVYRRLKYDRYEGDTARTKAVRVMAEMVEEGGRKGGKEGGEARREQAVRWGCETLELEGEEFEALAEEQGTFELQTKVLEVFLGPGRMTAEEVVEAIEEEGRRMRLSKGSMRRATTAAVQVHVGNLAARALFADMEGQPQKAFKEIQGTLEFLEGDVAEYRDRLGCDIDPTARIADEDGLQLANVCTKMISRRQAPEAAKAFLEVLGYSDRVGL</sequence>
<dbReference type="Proteomes" id="UP000019335">
    <property type="component" value="Chromosome 16"/>
</dbReference>
<name>W7TT26_9STRA</name>
<keyword evidence="2" id="KW-1185">Reference proteome</keyword>
<accession>W7TT26</accession>
<feature type="non-terminal residue" evidence="1">
    <location>
        <position position="1"/>
    </location>
</feature>
<evidence type="ECO:0000313" key="1">
    <source>
        <dbReference type="EMBL" id="EWM23711.1"/>
    </source>
</evidence>
<protein>
    <submittedName>
        <fullName evidence="1">Uncharacterized protein</fullName>
    </submittedName>
</protein>
<evidence type="ECO:0000313" key="2">
    <source>
        <dbReference type="Proteomes" id="UP000019335"/>
    </source>
</evidence>
<dbReference type="AlphaFoldDB" id="W7TT26"/>
<gene>
    <name evidence="1" type="ORF">Naga_101220g1</name>
</gene>